<dbReference type="InterPro" id="IPR039421">
    <property type="entry name" value="Type_1_exporter"/>
</dbReference>
<reference evidence="11 12" key="1">
    <citation type="submission" date="2017-06" db="EMBL/GenBank/DDBJ databases">
        <title>Complete genome sequence of Shewanella marisflavi EP1 associated with anaerobic 2,4-dinitrotoluene reduction and salt tolerance.</title>
        <authorList>
            <person name="Huang J."/>
        </authorList>
    </citation>
    <scope>NUCLEOTIDE SEQUENCE [LARGE SCALE GENOMIC DNA]</scope>
    <source>
        <strain evidence="11 12">EP1</strain>
    </source>
</reference>
<proteinExistence type="predicted"/>
<evidence type="ECO:0000256" key="8">
    <source>
        <dbReference type="SAM" id="Phobius"/>
    </source>
</evidence>
<evidence type="ECO:0000256" key="4">
    <source>
        <dbReference type="ARBA" id="ARBA00022840"/>
    </source>
</evidence>
<evidence type="ECO:0000313" key="12">
    <source>
        <dbReference type="Proteomes" id="UP000198233"/>
    </source>
</evidence>
<evidence type="ECO:0000256" key="2">
    <source>
        <dbReference type="ARBA" id="ARBA00022692"/>
    </source>
</evidence>
<dbReference type="SUPFAM" id="SSF52540">
    <property type="entry name" value="P-loop containing nucleoside triphosphate hydrolases"/>
    <property type="match status" value="1"/>
</dbReference>
<dbReference type="SUPFAM" id="SSF90123">
    <property type="entry name" value="ABC transporter transmembrane region"/>
    <property type="match status" value="1"/>
</dbReference>
<dbReference type="Proteomes" id="UP000198233">
    <property type="component" value="Chromosome"/>
</dbReference>
<dbReference type="GO" id="GO:0015421">
    <property type="term" value="F:ABC-type oligopeptide transporter activity"/>
    <property type="evidence" value="ECO:0007669"/>
    <property type="project" value="TreeGrafter"/>
</dbReference>
<dbReference type="GO" id="GO:0005886">
    <property type="term" value="C:plasma membrane"/>
    <property type="evidence" value="ECO:0007669"/>
    <property type="project" value="UniProtKB-SubCell"/>
</dbReference>
<dbReference type="AlphaFoldDB" id="A0AAC9TUG4"/>
<feature type="transmembrane region" description="Helical" evidence="8">
    <location>
        <begin position="176"/>
        <end position="197"/>
    </location>
</feature>
<gene>
    <name evidence="11" type="ORF">CFF01_02445</name>
</gene>
<keyword evidence="4 11" id="KW-0067">ATP-binding</keyword>
<evidence type="ECO:0000313" key="11">
    <source>
        <dbReference type="EMBL" id="ASJ95535.1"/>
    </source>
</evidence>
<evidence type="ECO:0000256" key="3">
    <source>
        <dbReference type="ARBA" id="ARBA00022741"/>
    </source>
</evidence>
<keyword evidence="6 8" id="KW-0472">Membrane</keyword>
<protein>
    <submittedName>
        <fullName evidence="11">ABC transporter ATP-binding protein</fullName>
    </submittedName>
</protein>
<keyword evidence="3" id="KW-0547">Nucleotide-binding</keyword>
<dbReference type="Gene3D" id="3.40.50.300">
    <property type="entry name" value="P-loop containing nucleotide triphosphate hydrolases"/>
    <property type="match status" value="1"/>
</dbReference>
<dbReference type="GO" id="GO:0005524">
    <property type="term" value="F:ATP binding"/>
    <property type="evidence" value="ECO:0007669"/>
    <property type="project" value="UniProtKB-KW"/>
</dbReference>
<dbReference type="KEGG" id="smav:CFF01_02445"/>
<dbReference type="InterPro" id="IPR003439">
    <property type="entry name" value="ABC_transporter-like_ATP-bd"/>
</dbReference>
<accession>A0AAC9TUG4</accession>
<evidence type="ECO:0000259" key="10">
    <source>
        <dbReference type="PROSITE" id="PS50929"/>
    </source>
</evidence>
<dbReference type="PROSITE" id="PS50929">
    <property type="entry name" value="ABC_TM1F"/>
    <property type="match status" value="1"/>
</dbReference>
<evidence type="ECO:0000256" key="5">
    <source>
        <dbReference type="ARBA" id="ARBA00022989"/>
    </source>
</evidence>
<dbReference type="RefSeq" id="WP_088903745.1">
    <property type="nucleotide sequence ID" value="NZ_CP022272.1"/>
</dbReference>
<dbReference type="Gene3D" id="1.20.1560.10">
    <property type="entry name" value="ABC transporter type 1, transmembrane domain"/>
    <property type="match status" value="1"/>
</dbReference>
<evidence type="ECO:0000259" key="9">
    <source>
        <dbReference type="PROSITE" id="PS50893"/>
    </source>
</evidence>
<keyword evidence="2 8" id="KW-0812">Transmembrane</keyword>
<dbReference type="EMBL" id="CP022272">
    <property type="protein sequence ID" value="ASJ95535.1"/>
    <property type="molecule type" value="Genomic_DNA"/>
</dbReference>
<dbReference type="SMART" id="SM00382">
    <property type="entry name" value="AAA"/>
    <property type="match status" value="1"/>
</dbReference>
<feature type="transmembrane region" description="Helical" evidence="8">
    <location>
        <begin position="266"/>
        <end position="293"/>
    </location>
</feature>
<feature type="region of interest" description="Disordered" evidence="7">
    <location>
        <begin position="676"/>
        <end position="699"/>
    </location>
</feature>
<dbReference type="GO" id="GO:0016887">
    <property type="term" value="F:ATP hydrolysis activity"/>
    <property type="evidence" value="ECO:0007669"/>
    <property type="project" value="InterPro"/>
</dbReference>
<dbReference type="InterPro" id="IPR036640">
    <property type="entry name" value="ABC1_TM_sf"/>
</dbReference>
<dbReference type="PROSITE" id="PS50893">
    <property type="entry name" value="ABC_TRANSPORTER_2"/>
    <property type="match status" value="1"/>
</dbReference>
<sequence length="699" mass="76063">MNQSQDPIHLPKPLLIALFHQLGLSVQASNIDKSPLDDRLTYLEAYILLKKHHVGINVQALDADLLVHSVYPFILLPQDGEPMVARRSNHSFQYLSKDNQWITLDKLPSTGHVFLVESLPTQSKSSSVFASHLAKLKSWYRPIFWLSLLSSLSGLAIPLFTMVVYDRVIGGQAPQILPSIAFGAALALGIFVASRLLRAQALANVSNRFARDLSGITFNRLLSMPLSLLSRVGLSSHIARMRNAEKVRSLVAGPGGAGLIDLPFTLIALVAITLLSGYLVLVPLVMLVLFYLVMKALDKFTQGAAPTISGEYQNSLNELATHLLPLKSAGESGAWYEQFIRRAREHCRQNFLYSKRAGLNAAVAHAMGLFTALATVFTGIFLVLNQSISPGALIACVMLIWRITGPAQLAFASRQKFNLLKGAIDQFDRFMAVTTEFNELRLDSPNLNQAPALSFKHVTQRYCADSEPALSGVTLDIEAGETVAIIGPNGSGKTSLLLTAIGVIEPQAGFVTINGKNLKQFDPEIFRQWAAFSPTNSEILPGTLADNLRLAKPEASDEELKQALTDAGGASLLQALKQNIDTNLFSRGTSMFSAVESSYISLARALLKGSPLLVMDEPIANRNPFARQGFIQTLKRLKGKTTILFTTHDQALIQQADKVVILDKGAVVYAGPLPNQDSVTTQSATHQDSTPSMEASQNE</sequence>
<keyword evidence="5 8" id="KW-1133">Transmembrane helix</keyword>
<dbReference type="PANTHER" id="PTHR43394:SF1">
    <property type="entry name" value="ATP-BINDING CASSETTE SUB-FAMILY B MEMBER 10, MITOCHONDRIAL"/>
    <property type="match status" value="1"/>
</dbReference>
<dbReference type="Pfam" id="PF00005">
    <property type="entry name" value="ABC_tran"/>
    <property type="match status" value="1"/>
</dbReference>
<comment type="subcellular location">
    <subcellularLocation>
        <location evidence="1">Cell membrane</location>
        <topology evidence="1">Multi-pass membrane protein</topology>
    </subcellularLocation>
</comment>
<feature type="transmembrane region" description="Helical" evidence="8">
    <location>
        <begin position="358"/>
        <end position="384"/>
    </location>
</feature>
<dbReference type="InterPro" id="IPR003593">
    <property type="entry name" value="AAA+_ATPase"/>
</dbReference>
<organism evidence="11 12">
    <name type="scientific">Shewanella marisflavi</name>
    <dbReference type="NCBI Taxonomy" id="260364"/>
    <lineage>
        <taxon>Bacteria</taxon>
        <taxon>Pseudomonadati</taxon>
        <taxon>Pseudomonadota</taxon>
        <taxon>Gammaproteobacteria</taxon>
        <taxon>Alteromonadales</taxon>
        <taxon>Shewanellaceae</taxon>
        <taxon>Shewanella</taxon>
    </lineage>
</organism>
<feature type="domain" description="ABC transporter" evidence="9">
    <location>
        <begin position="453"/>
        <end position="689"/>
    </location>
</feature>
<evidence type="ECO:0000256" key="6">
    <source>
        <dbReference type="ARBA" id="ARBA00023136"/>
    </source>
</evidence>
<evidence type="ECO:0000256" key="1">
    <source>
        <dbReference type="ARBA" id="ARBA00004651"/>
    </source>
</evidence>
<evidence type="ECO:0000256" key="7">
    <source>
        <dbReference type="SAM" id="MobiDB-lite"/>
    </source>
</evidence>
<feature type="transmembrane region" description="Helical" evidence="8">
    <location>
        <begin position="143"/>
        <end position="164"/>
    </location>
</feature>
<feature type="domain" description="ABC transmembrane type-1" evidence="10">
    <location>
        <begin position="146"/>
        <end position="408"/>
    </location>
</feature>
<dbReference type="PANTHER" id="PTHR43394">
    <property type="entry name" value="ATP-DEPENDENT PERMEASE MDL1, MITOCHONDRIAL"/>
    <property type="match status" value="1"/>
</dbReference>
<dbReference type="InterPro" id="IPR027417">
    <property type="entry name" value="P-loop_NTPase"/>
</dbReference>
<name>A0AAC9TUG4_9GAMM</name>
<dbReference type="Pfam" id="PF00664">
    <property type="entry name" value="ABC_membrane"/>
    <property type="match status" value="1"/>
</dbReference>
<dbReference type="InterPro" id="IPR011527">
    <property type="entry name" value="ABC1_TM_dom"/>
</dbReference>